<dbReference type="Proteomes" id="UP000055045">
    <property type="component" value="Unassembled WGS sequence"/>
</dbReference>
<feature type="region of interest" description="Disordered" evidence="1">
    <location>
        <begin position="81"/>
        <end position="105"/>
    </location>
</feature>
<dbReference type="AlphaFoldDB" id="A0A101MAJ9"/>
<evidence type="ECO:0000259" key="2">
    <source>
        <dbReference type="PROSITE" id="PS51186"/>
    </source>
</evidence>
<accession>A0A101MAJ9</accession>
<feature type="compositionally biased region" description="Polar residues" evidence="1">
    <location>
        <begin position="81"/>
        <end position="102"/>
    </location>
</feature>
<evidence type="ECO:0000313" key="3">
    <source>
        <dbReference type="EMBL" id="KUM57046.1"/>
    </source>
</evidence>
<evidence type="ECO:0000313" key="4">
    <source>
        <dbReference type="Proteomes" id="UP000055045"/>
    </source>
</evidence>
<keyword evidence="4" id="KW-1185">Reference proteome</keyword>
<dbReference type="Pfam" id="PF00583">
    <property type="entry name" value="Acetyltransf_1"/>
    <property type="match status" value="1"/>
</dbReference>
<dbReference type="InterPro" id="IPR000182">
    <property type="entry name" value="GNAT_dom"/>
</dbReference>
<protein>
    <recommendedName>
        <fullName evidence="2">N-acetyltransferase domain-containing protein</fullName>
    </recommendedName>
</protein>
<dbReference type="PANTHER" id="PTHR43415:SF3">
    <property type="entry name" value="GNAT-FAMILY ACETYLTRANSFERASE"/>
    <property type="match status" value="1"/>
</dbReference>
<gene>
    <name evidence="3" type="ORF">ACN42_g10145</name>
</gene>
<feature type="domain" description="N-acetyltransferase" evidence="2">
    <location>
        <begin position="18"/>
        <end position="204"/>
    </location>
</feature>
<dbReference type="GO" id="GO:0016747">
    <property type="term" value="F:acyltransferase activity, transferring groups other than amino-acyl groups"/>
    <property type="evidence" value="ECO:0007669"/>
    <property type="project" value="InterPro"/>
</dbReference>
<name>A0A101MAJ9_PENFR</name>
<dbReference type="EMBL" id="LLXE01000405">
    <property type="protein sequence ID" value="KUM57046.1"/>
    <property type="molecule type" value="Genomic_DNA"/>
</dbReference>
<proteinExistence type="predicted"/>
<dbReference type="PROSITE" id="PS51186">
    <property type="entry name" value="GNAT"/>
    <property type="match status" value="1"/>
</dbReference>
<sequence length="234" mass="25930">MASTQDLGDLSKSSRLIYRSPENSEEDIAFFHGLMNEPIIQTLSTARLPRPSQKNSAGEFIKLLQDAILGVVICLPPQNLSEAETGSSTETQTLDRPAQNSKPVPIGHMSIFSLTGPTGTHHRNAMLGISLADGFRGKGFGGEAINWALDWAFQHVGLHRVSIGAFSYNPNALKLYRKLGFVDEGREREALYHRRAWHDIVNLSMLEHEWEALRGIAPNQSDRTPRSLTEASNQ</sequence>
<dbReference type="STRING" id="48697.A0A101MAJ9"/>
<dbReference type="InterPro" id="IPR016181">
    <property type="entry name" value="Acyl_CoA_acyltransferase"/>
</dbReference>
<organism evidence="3 4">
    <name type="scientific">Penicillium freii</name>
    <dbReference type="NCBI Taxonomy" id="48697"/>
    <lineage>
        <taxon>Eukaryota</taxon>
        <taxon>Fungi</taxon>
        <taxon>Dikarya</taxon>
        <taxon>Ascomycota</taxon>
        <taxon>Pezizomycotina</taxon>
        <taxon>Eurotiomycetes</taxon>
        <taxon>Eurotiomycetidae</taxon>
        <taxon>Eurotiales</taxon>
        <taxon>Aspergillaceae</taxon>
        <taxon>Penicillium</taxon>
    </lineage>
</organism>
<evidence type="ECO:0000256" key="1">
    <source>
        <dbReference type="SAM" id="MobiDB-lite"/>
    </source>
</evidence>
<comment type="caution">
    <text evidence="3">The sequence shown here is derived from an EMBL/GenBank/DDBJ whole genome shotgun (WGS) entry which is preliminary data.</text>
</comment>
<dbReference type="PANTHER" id="PTHR43415">
    <property type="entry name" value="SPERMIDINE N(1)-ACETYLTRANSFERASE"/>
    <property type="match status" value="1"/>
</dbReference>
<dbReference type="SUPFAM" id="SSF55729">
    <property type="entry name" value="Acyl-CoA N-acyltransferases (Nat)"/>
    <property type="match status" value="1"/>
</dbReference>
<reference evidence="3 4" key="1">
    <citation type="submission" date="2015-10" db="EMBL/GenBank/DDBJ databases">
        <title>Genome sequencing of Penicillium freii.</title>
        <authorList>
            <person name="Nguyen H.D."/>
            <person name="Visagie C.M."/>
            <person name="Seifert K.A."/>
        </authorList>
    </citation>
    <scope>NUCLEOTIDE SEQUENCE [LARGE SCALE GENOMIC DNA]</scope>
    <source>
        <strain evidence="3 4">DAOM 242723</strain>
    </source>
</reference>
<dbReference type="Gene3D" id="3.40.630.30">
    <property type="match status" value="1"/>
</dbReference>